<organism evidence="3 4">
    <name type="scientific">Microbacterium mangrovi</name>
    <dbReference type="NCBI Taxonomy" id="1348253"/>
    <lineage>
        <taxon>Bacteria</taxon>
        <taxon>Bacillati</taxon>
        <taxon>Actinomycetota</taxon>
        <taxon>Actinomycetes</taxon>
        <taxon>Micrococcales</taxon>
        <taxon>Microbacteriaceae</taxon>
        <taxon>Microbacterium</taxon>
    </lineage>
</organism>
<evidence type="ECO:0000259" key="2">
    <source>
        <dbReference type="Pfam" id="PF03733"/>
    </source>
</evidence>
<dbReference type="NCBIfam" id="NF008740">
    <property type="entry name" value="PRK11770.1-2"/>
    <property type="match status" value="1"/>
</dbReference>
<keyword evidence="1" id="KW-0812">Transmembrane</keyword>
<feature type="transmembrane region" description="Helical" evidence="1">
    <location>
        <begin position="7"/>
        <end position="40"/>
    </location>
</feature>
<gene>
    <name evidence="3" type="ORF">LK09_00950</name>
</gene>
<evidence type="ECO:0000256" key="1">
    <source>
        <dbReference type="SAM" id="Phobius"/>
    </source>
</evidence>
<dbReference type="Proteomes" id="UP000031030">
    <property type="component" value="Unassembled WGS sequence"/>
</dbReference>
<feature type="transmembrane region" description="Helical" evidence="1">
    <location>
        <begin position="71"/>
        <end position="104"/>
    </location>
</feature>
<reference evidence="3 4" key="1">
    <citation type="submission" date="2014-11" db="EMBL/GenBank/DDBJ databases">
        <title>Genome sequence of Microbacterium mangrovi MUSC 115(T).</title>
        <authorList>
            <person name="Lee L.-H."/>
        </authorList>
    </citation>
    <scope>NUCLEOTIDE SEQUENCE [LARGE SCALE GENOMIC DNA]</scope>
    <source>
        <strain evidence="3 4">MUSC 115</strain>
    </source>
</reference>
<proteinExistence type="predicted"/>
<dbReference type="GO" id="GO:0005886">
    <property type="term" value="C:plasma membrane"/>
    <property type="evidence" value="ECO:0007669"/>
    <property type="project" value="TreeGrafter"/>
</dbReference>
<comment type="caution">
    <text evidence="3">The sequence shown here is derived from an EMBL/GenBank/DDBJ whole genome shotgun (WGS) entry which is preliminary data.</text>
</comment>
<dbReference type="RefSeq" id="WP_039394402.1">
    <property type="nucleotide sequence ID" value="NZ_JTDK01000001.1"/>
</dbReference>
<keyword evidence="1" id="KW-1133">Transmembrane helix</keyword>
<dbReference type="PANTHER" id="PTHR42903:SF1">
    <property type="entry name" value="INNER MEMBRANE PROTEIN YCCF"/>
    <property type="match status" value="1"/>
</dbReference>
<dbReference type="Pfam" id="PF03733">
    <property type="entry name" value="YccF"/>
    <property type="match status" value="2"/>
</dbReference>
<dbReference type="PIRSF" id="PIRSF028777">
    <property type="entry name" value="UCP028777"/>
    <property type="match status" value="1"/>
</dbReference>
<sequence length="130" mass="14288">MRTLLNIIWLVFAGFWLFLAYLVAGVLLCIPIITIPWAIASFRNANYALWPFGRTIVPKPDAGVGSFLGNVIWVILAGWWLALAHIASGIALCITIIGIPLGIADFKMVPISLMPLGKDIVRTDDARWAQ</sequence>
<dbReference type="AlphaFoldDB" id="A0A0B2A8P9"/>
<protein>
    <submittedName>
        <fullName evidence="3">Membrane protein</fullName>
    </submittedName>
</protein>
<dbReference type="InterPro" id="IPR005185">
    <property type="entry name" value="YccF"/>
</dbReference>
<dbReference type="InterPro" id="IPR031308">
    <property type="entry name" value="UCP028777"/>
</dbReference>
<dbReference type="InterPro" id="IPR052937">
    <property type="entry name" value="Inner_membrane_protein"/>
</dbReference>
<dbReference type="STRING" id="1348253.LK09_00950"/>
<keyword evidence="4" id="KW-1185">Reference proteome</keyword>
<feature type="domain" description="Inner membrane component" evidence="2">
    <location>
        <begin position="4"/>
        <end position="54"/>
    </location>
</feature>
<keyword evidence="1" id="KW-0472">Membrane</keyword>
<dbReference type="OrthoDB" id="3238663at2"/>
<feature type="domain" description="Inner membrane component" evidence="2">
    <location>
        <begin position="68"/>
        <end position="118"/>
    </location>
</feature>
<dbReference type="EMBL" id="JTDK01000001">
    <property type="protein sequence ID" value="KHK99928.1"/>
    <property type="molecule type" value="Genomic_DNA"/>
</dbReference>
<name>A0A0B2A8P9_9MICO</name>
<evidence type="ECO:0000313" key="3">
    <source>
        <dbReference type="EMBL" id="KHK99928.1"/>
    </source>
</evidence>
<dbReference type="PANTHER" id="PTHR42903">
    <property type="entry name" value="INNER MEMBRANE PROTEIN YCCF"/>
    <property type="match status" value="1"/>
</dbReference>
<accession>A0A0B2A8P9</accession>
<evidence type="ECO:0000313" key="4">
    <source>
        <dbReference type="Proteomes" id="UP000031030"/>
    </source>
</evidence>